<comment type="caution">
    <text evidence="1">The sequence shown here is derived from an EMBL/GenBank/DDBJ whole genome shotgun (WGS) entry which is preliminary data.</text>
</comment>
<gene>
    <name evidence="1" type="ORF">RGD00_20055</name>
</gene>
<accession>A0ABU1FDG1</accession>
<dbReference type="Proteomes" id="UP001247754">
    <property type="component" value="Unassembled WGS sequence"/>
</dbReference>
<organism evidence="1 2">
    <name type="scientific">Ruixingdingia sedimenti</name>
    <dbReference type="NCBI Taxonomy" id="3073604"/>
    <lineage>
        <taxon>Bacteria</taxon>
        <taxon>Pseudomonadati</taxon>
        <taxon>Pseudomonadota</taxon>
        <taxon>Alphaproteobacteria</taxon>
        <taxon>Rhodobacterales</taxon>
        <taxon>Paracoccaceae</taxon>
        <taxon>Ruixingdingia</taxon>
    </lineage>
</organism>
<keyword evidence="2" id="KW-1185">Reference proteome</keyword>
<proteinExistence type="predicted"/>
<evidence type="ECO:0000313" key="1">
    <source>
        <dbReference type="EMBL" id="MDR5654910.1"/>
    </source>
</evidence>
<dbReference type="RefSeq" id="WP_310459052.1">
    <property type="nucleotide sequence ID" value="NZ_JAVKPH010000038.1"/>
</dbReference>
<dbReference type="EMBL" id="JAVKPH010000038">
    <property type="protein sequence ID" value="MDR5654910.1"/>
    <property type="molecule type" value="Genomic_DNA"/>
</dbReference>
<evidence type="ECO:0000313" key="2">
    <source>
        <dbReference type="Proteomes" id="UP001247754"/>
    </source>
</evidence>
<reference evidence="1 2" key="1">
    <citation type="submission" date="2023-09" db="EMBL/GenBank/DDBJ databases">
        <title>Xinfangfangia sedmenti sp. nov., isolated the sedment.</title>
        <authorList>
            <person name="Xu L."/>
        </authorList>
    </citation>
    <scope>NUCLEOTIDE SEQUENCE [LARGE SCALE GENOMIC DNA]</scope>
    <source>
        <strain evidence="1 2">LG-4</strain>
    </source>
</reference>
<protein>
    <submittedName>
        <fullName evidence="1">Uncharacterized protein</fullName>
    </submittedName>
</protein>
<sequence>MIRPSDARPAAVPPMPPVPLAELLQAGLQGVLAPSKLVRDLLDRMERP</sequence>
<name>A0ABU1FDG1_9RHOB</name>